<dbReference type="CDD" id="cd20707">
    <property type="entry name" value="MIX_III"/>
    <property type="match status" value="1"/>
</dbReference>
<keyword evidence="1" id="KW-0472">Membrane</keyword>
<feature type="domain" description="Toxin VasX N-terminal region" evidence="2">
    <location>
        <begin position="5"/>
        <end position="166"/>
    </location>
</feature>
<comment type="caution">
    <text evidence="3">The sequence shown here is derived from an EMBL/GenBank/DDBJ whole genome shotgun (WGS) entry which is preliminary data.</text>
</comment>
<dbReference type="InterPro" id="IPR046864">
    <property type="entry name" value="VasX_N"/>
</dbReference>
<evidence type="ECO:0000313" key="3">
    <source>
        <dbReference type="EMBL" id="MYN17113.1"/>
    </source>
</evidence>
<keyword evidence="1" id="KW-0812">Transmembrane</keyword>
<sequence length="841" mass="92702">MLEGCQFCDRSGVLIYPVRYAVACPAGAADTPGLSGNFQIENAPTDIAAAKYTLRAIRTGYLYTYDGKSERLKAYVVLPTGYLWNFSCEGPAPTTHPSAPGETVAFKCTQKLDAALSRCVDVRYSKDQPAGEFWIGWSNSIWTAGTIRKARDREWRLKHMRCIDIPWTRTGLRDRHVGEFHANYKKISHFSMSEKEMKKAFGFSNTPIDHETGRNPNDLIDAFKKVGALETGYIVAIDDPVGIANDLSELTVPNEHSGFDVELYRGRIVEEILQFTESALREQSRKDFDFQVEQKKIDDQNPNIEGVSYSDMRQLWEAAKAGGPGNLAKRKREEERKYGVDIGAQRKAAEDREWAELTVSNGKSVLDAKKRADFPALYNAAVKNFEKNGLALAQAHADWLGSEQLYRWMDGVHDEEDICSGFAYRESLGQCVGKAAATSACDKRLSDWLKSGDASNVRNLYARAMLFNQTEIINAANPQIKGGDIKLKNILNIYKQSLGRLKKGQELRLVDRLIFTTTNSILKALGQNANKAMQNIVLISLSLLGKTAISASNHSAHDIRNWIISEAKNRGIKFDDGKAEAKSAALKIAKKIPDAKPLTPGICAYELDFAQLEEDGRIAPGVVKGIKIPGYQLTEKWLGSSTDFNIGSVAVVLQLSAFIFAFRDFRDSDQFESNKKLIKLGAAVLSLSGAILELTGSVMEKSPTHPLSVAIYDHWAKGPALGKKIYAFGKKLGLAAGLLTAIFDIHDAYKSHLENDSLLESLYIGSAVLGASLAIASYLSAAAFWPLFIAAIVLAIVIAMLKKAALAKWLSHCFFSLGYQENSGYQTLEDELRALQSALGD</sequence>
<dbReference type="AlphaFoldDB" id="A0A845HI77"/>
<dbReference type="RefSeq" id="WP_161089765.1">
    <property type="nucleotide sequence ID" value="NZ_WWCV01000014.1"/>
</dbReference>
<evidence type="ECO:0000256" key="1">
    <source>
        <dbReference type="SAM" id="Phobius"/>
    </source>
</evidence>
<organism evidence="3 4">
    <name type="scientific">Duganella vulcania</name>
    <dbReference type="NCBI Taxonomy" id="2692166"/>
    <lineage>
        <taxon>Bacteria</taxon>
        <taxon>Pseudomonadati</taxon>
        <taxon>Pseudomonadota</taxon>
        <taxon>Betaproteobacteria</taxon>
        <taxon>Burkholderiales</taxon>
        <taxon>Oxalobacteraceae</taxon>
        <taxon>Telluria group</taxon>
        <taxon>Duganella</taxon>
    </lineage>
</organism>
<evidence type="ECO:0000313" key="4">
    <source>
        <dbReference type="Proteomes" id="UP000484875"/>
    </source>
</evidence>
<dbReference type="EMBL" id="WWCV01000014">
    <property type="protein sequence ID" value="MYN17113.1"/>
    <property type="molecule type" value="Genomic_DNA"/>
</dbReference>
<proteinExistence type="predicted"/>
<accession>A0A845HI77</accession>
<reference evidence="3 4" key="1">
    <citation type="submission" date="2019-12" db="EMBL/GenBank/DDBJ databases">
        <title>Novel species isolated from a subtropical stream in China.</title>
        <authorList>
            <person name="Lu H."/>
        </authorList>
    </citation>
    <scope>NUCLEOTIDE SEQUENCE [LARGE SCALE GENOMIC DNA]</scope>
    <source>
        <strain evidence="3 4">FT107W</strain>
    </source>
</reference>
<dbReference type="NCBIfam" id="NF041559">
    <property type="entry name" value="BTH_I2691_fam"/>
    <property type="match status" value="1"/>
</dbReference>
<gene>
    <name evidence="3" type="ORF">GTP81_10155</name>
</gene>
<dbReference type="Proteomes" id="UP000484875">
    <property type="component" value="Unassembled WGS sequence"/>
</dbReference>
<protein>
    <recommendedName>
        <fullName evidence="2">Toxin VasX N-terminal region domain-containing protein</fullName>
    </recommendedName>
</protein>
<keyword evidence="4" id="KW-1185">Reference proteome</keyword>
<name>A0A845HI77_9BURK</name>
<feature type="transmembrane region" description="Helical" evidence="1">
    <location>
        <begin position="782"/>
        <end position="801"/>
    </location>
</feature>
<evidence type="ECO:0000259" key="2">
    <source>
        <dbReference type="Pfam" id="PF20249"/>
    </source>
</evidence>
<keyword evidence="1" id="KW-1133">Transmembrane helix</keyword>
<dbReference type="InterPro" id="IPR048126">
    <property type="entry name" value="Toxin_VasX"/>
</dbReference>
<dbReference type="Pfam" id="PF20249">
    <property type="entry name" value="VasX_N"/>
    <property type="match status" value="1"/>
</dbReference>